<evidence type="ECO:0000313" key="2">
    <source>
        <dbReference type="EMBL" id="MPM83056.1"/>
    </source>
</evidence>
<evidence type="ECO:0000259" key="1">
    <source>
        <dbReference type="Pfam" id="PF07411"/>
    </source>
</evidence>
<dbReference type="PANTHER" id="PTHR40606:SF1">
    <property type="entry name" value="UPF0339 PROTEIN YEGP"/>
    <property type="match status" value="1"/>
</dbReference>
<comment type="caution">
    <text evidence="2">The sequence shown here is derived from an EMBL/GenBank/DDBJ whole genome shotgun (WGS) entry which is preliminary data.</text>
</comment>
<dbReference type="InterPro" id="IPR036913">
    <property type="entry name" value="YegP-like_sf"/>
</dbReference>
<organism evidence="2">
    <name type="scientific">bioreactor metagenome</name>
    <dbReference type="NCBI Taxonomy" id="1076179"/>
    <lineage>
        <taxon>unclassified sequences</taxon>
        <taxon>metagenomes</taxon>
        <taxon>ecological metagenomes</taxon>
    </lineage>
</organism>
<sequence length="53" mass="5666">MAKNGKFYFNLKAVNGQVIGNSEIYESEAARENGIKSVKTNASDAEVADEAVS</sequence>
<dbReference type="AlphaFoldDB" id="A0A645D0V7"/>
<gene>
    <name evidence="2" type="ORF">SDC9_130119</name>
</gene>
<dbReference type="InterPro" id="IPR010879">
    <property type="entry name" value="DUF1508"/>
</dbReference>
<dbReference type="PANTHER" id="PTHR40606">
    <property type="match status" value="1"/>
</dbReference>
<accession>A0A645D0V7</accession>
<reference evidence="2" key="1">
    <citation type="submission" date="2019-08" db="EMBL/GenBank/DDBJ databases">
        <authorList>
            <person name="Kucharzyk K."/>
            <person name="Murdoch R.W."/>
            <person name="Higgins S."/>
            <person name="Loffler F."/>
        </authorList>
    </citation>
    <scope>NUCLEOTIDE SEQUENCE</scope>
</reference>
<dbReference type="Gene3D" id="2.30.29.80">
    <property type="match status" value="1"/>
</dbReference>
<dbReference type="Pfam" id="PF07411">
    <property type="entry name" value="DUF1508"/>
    <property type="match status" value="1"/>
</dbReference>
<dbReference type="SUPFAM" id="SSF160113">
    <property type="entry name" value="YegP-like"/>
    <property type="match status" value="1"/>
</dbReference>
<protein>
    <recommendedName>
        <fullName evidence="1">DUF1508 domain-containing protein</fullName>
    </recommendedName>
</protein>
<dbReference type="InterPro" id="IPR051141">
    <property type="entry name" value="UPF0339_domain"/>
</dbReference>
<proteinExistence type="predicted"/>
<dbReference type="EMBL" id="VSSQ01031957">
    <property type="protein sequence ID" value="MPM83056.1"/>
    <property type="molecule type" value="Genomic_DNA"/>
</dbReference>
<name>A0A645D0V7_9ZZZZ</name>
<feature type="domain" description="DUF1508" evidence="1">
    <location>
        <begin position="2"/>
        <end position="49"/>
    </location>
</feature>